<keyword evidence="3" id="KW-1185">Reference proteome</keyword>
<gene>
    <name evidence="2" type="ORF">Q4F19_18595</name>
</gene>
<dbReference type="EMBL" id="JAUOTP010000010">
    <property type="protein sequence ID" value="MDO6416401.1"/>
    <property type="molecule type" value="Genomic_DNA"/>
</dbReference>
<evidence type="ECO:0000313" key="2">
    <source>
        <dbReference type="EMBL" id="MDO6416401.1"/>
    </source>
</evidence>
<name>A0ABT8YDF4_9SPHN</name>
<accession>A0ABT8YDF4</accession>
<dbReference type="RefSeq" id="WP_303545892.1">
    <property type="nucleotide sequence ID" value="NZ_JAUOTP010000010.1"/>
</dbReference>
<organism evidence="2 3">
    <name type="scientific">Sphingomonas natans</name>
    <dbReference type="NCBI Taxonomy" id="3063330"/>
    <lineage>
        <taxon>Bacteria</taxon>
        <taxon>Pseudomonadati</taxon>
        <taxon>Pseudomonadota</taxon>
        <taxon>Alphaproteobacteria</taxon>
        <taxon>Sphingomonadales</taxon>
        <taxon>Sphingomonadaceae</taxon>
        <taxon>Sphingomonas</taxon>
    </lineage>
</organism>
<evidence type="ECO:0000313" key="3">
    <source>
        <dbReference type="Proteomes" id="UP001169764"/>
    </source>
</evidence>
<evidence type="ECO:0008006" key="4">
    <source>
        <dbReference type="Google" id="ProtNLM"/>
    </source>
</evidence>
<reference evidence="2" key="1">
    <citation type="submission" date="2023-07" db="EMBL/GenBank/DDBJ databases">
        <authorList>
            <person name="Kim M."/>
        </authorList>
    </citation>
    <scope>NUCLEOTIDE SEQUENCE</scope>
    <source>
        <strain evidence="2">BIUV-7</strain>
    </source>
</reference>
<sequence length="172" mass="18031">MSQTTIIIIAVIAVIALLVLVLLRSRKQHVTFDRNAAPTVAPLAKVAPQPAAPKPAPIEEGHGVGSEISAAVEDVVDQFIGIDAHPSGQPVPTGDALTTLKGLGPKAESLLHTLGVTTFEQIAAWDQGDVEAIDAQMGAFKGRIVRDKWVAQARLLANGDTAAFEEQFGKLG</sequence>
<protein>
    <recommendedName>
        <fullName evidence="4">Flap endonuclease-1-like 5' DNA nuclease</fullName>
    </recommendedName>
</protein>
<proteinExistence type="predicted"/>
<dbReference type="Gene3D" id="1.10.150.20">
    <property type="entry name" value="5' to 3' exonuclease, C-terminal subdomain"/>
    <property type="match status" value="1"/>
</dbReference>
<feature type="transmembrane region" description="Helical" evidence="1">
    <location>
        <begin position="6"/>
        <end position="23"/>
    </location>
</feature>
<keyword evidence="1" id="KW-1133">Transmembrane helix</keyword>
<dbReference type="Proteomes" id="UP001169764">
    <property type="component" value="Unassembled WGS sequence"/>
</dbReference>
<evidence type="ECO:0000256" key="1">
    <source>
        <dbReference type="SAM" id="Phobius"/>
    </source>
</evidence>
<keyword evidence="1" id="KW-0812">Transmembrane</keyword>
<keyword evidence="1" id="KW-0472">Membrane</keyword>
<comment type="caution">
    <text evidence="2">The sequence shown here is derived from an EMBL/GenBank/DDBJ whole genome shotgun (WGS) entry which is preliminary data.</text>
</comment>